<dbReference type="EMBL" id="MBFS01000326">
    <property type="protein sequence ID" value="PVV02814.1"/>
    <property type="molecule type" value="Genomic_DNA"/>
</dbReference>
<protein>
    <submittedName>
        <fullName evidence="2">Uncharacterized protein</fullName>
    </submittedName>
</protein>
<evidence type="ECO:0000313" key="3">
    <source>
        <dbReference type="Proteomes" id="UP000245609"/>
    </source>
</evidence>
<name>A0A2T9ZDX5_9FUNG</name>
<dbReference type="AlphaFoldDB" id="A0A2T9ZDX5"/>
<keyword evidence="1" id="KW-0812">Transmembrane</keyword>
<dbReference type="STRING" id="133381.A0A2T9ZDX5"/>
<dbReference type="CDD" id="cd22209">
    <property type="entry name" value="EMC10"/>
    <property type="match status" value="1"/>
</dbReference>
<feature type="transmembrane region" description="Helical" evidence="1">
    <location>
        <begin position="174"/>
        <end position="193"/>
    </location>
</feature>
<gene>
    <name evidence="2" type="ORF">BB560_002723</name>
</gene>
<dbReference type="Pfam" id="PF21203">
    <property type="entry name" value="ECM10"/>
    <property type="match status" value="1"/>
</dbReference>
<dbReference type="Proteomes" id="UP000245609">
    <property type="component" value="Unassembled WGS sequence"/>
</dbReference>
<dbReference type="PANTHER" id="PTHR39219">
    <property type="entry name" value="ER MEMBRANE PROTEIN COMPLEX SUBUNIT 10"/>
    <property type="match status" value="1"/>
</dbReference>
<keyword evidence="1" id="KW-0472">Membrane</keyword>
<sequence length="195" mass="22195">METLSTSIFANSYQYKLEKPFIQAEEKSDKFSLSGVINLGSSNEIPQFKKLANSGDPAEFKDAKPYFSTHDRTLIIADEKKDFKRFFSVPKEKSGLGSFIEEFTFQLDENDDIIHIDYAVEPQDSDSNVEDMSKYETRVEIVKIKEGPSPRIKKPVVIDSRTGKVEQPEKKGFLATYWYIILPVVLLLMFSGGSE</sequence>
<reference evidence="2 3" key="1">
    <citation type="journal article" date="2018" name="MBio">
        <title>Comparative Genomics Reveals the Core Gene Toolbox for the Fungus-Insect Symbiosis.</title>
        <authorList>
            <person name="Wang Y."/>
            <person name="Stata M."/>
            <person name="Wang W."/>
            <person name="Stajich J.E."/>
            <person name="White M.M."/>
            <person name="Moncalvo J.M."/>
        </authorList>
    </citation>
    <scope>NUCLEOTIDE SEQUENCE [LARGE SCALE GENOMIC DNA]</scope>
    <source>
        <strain evidence="2 3">SC-DP-2</strain>
    </source>
</reference>
<dbReference type="OrthoDB" id="1894652at2759"/>
<evidence type="ECO:0000313" key="2">
    <source>
        <dbReference type="EMBL" id="PVV02814.1"/>
    </source>
</evidence>
<keyword evidence="3" id="KW-1185">Reference proteome</keyword>
<proteinExistence type="predicted"/>
<organism evidence="2 3">
    <name type="scientific">Smittium megazygosporum</name>
    <dbReference type="NCBI Taxonomy" id="133381"/>
    <lineage>
        <taxon>Eukaryota</taxon>
        <taxon>Fungi</taxon>
        <taxon>Fungi incertae sedis</taxon>
        <taxon>Zoopagomycota</taxon>
        <taxon>Kickxellomycotina</taxon>
        <taxon>Harpellomycetes</taxon>
        <taxon>Harpellales</taxon>
        <taxon>Legeriomycetaceae</taxon>
        <taxon>Smittium</taxon>
    </lineage>
</organism>
<comment type="caution">
    <text evidence="2">The sequence shown here is derived from an EMBL/GenBank/DDBJ whole genome shotgun (WGS) entry which is preliminary data.</text>
</comment>
<accession>A0A2T9ZDX5</accession>
<dbReference type="PANTHER" id="PTHR39219:SF1">
    <property type="entry name" value="ER MEMBRANE PROTEIN COMPLEX SUBUNIT 10"/>
    <property type="match status" value="1"/>
</dbReference>
<evidence type="ECO:0000256" key="1">
    <source>
        <dbReference type="SAM" id="Phobius"/>
    </source>
</evidence>
<keyword evidence="1" id="KW-1133">Transmembrane helix</keyword>